<keyword evidence="1" id="KW-1133">Transmembrane helix</keyword>
<protein>
    <submittedName>
        <fullName evidence="2">Putative membrane protein</fullName>
    </submittedName>
</protein>
<evidence type="ECO:0000256" key="1">
    <source>
        <dbReference type="SAM" id="Phobius"/>
    </source>
</evidence>
<dbReference type="EMBL" id="JMQC01000004">
    <property type="protein sequence ID" value="KFN06582.1"/>
    <property type="molecule type" value="Genomic_DNA"/>
</dbReference>
<accession>A0A090Z7K6</accession>
<gene>
    <name evidence="2" type="ORF">DJ93_6103</name>
</gene>
<dbReference type="Proteomes" id="UP000029389">
    <property type="component" value="Unassembled WGS sequence"/>
</dbReference>
<dbReference type="AlphaFoldDB" id="A0A090Z7K6"/>
<dbReference type="RefSeq" id="WP_259300280.1">
    <property type="nucleotide sequence ID" value="NZ_JMQC01000004.1"/>
</dbReference>
<reference evidence="2 3" key="1">
    <citation type="submission" date="2014-04" db="EMBL/GenBank/DDBJ databases">
        <authorList>
            <person name="Bishop-Lilly K.A."/>
            <person name="Broomall S.M."/>
            <person name="Chain P.S."/>
            <person name="Chertkov O."/>
            <person name="Coyne S.R."/>
            <person name="Daligault H.E."/>
            <person name="Davenport K.W."/>
            <person name="Erkkila T."/>
            <person name="Frey K.G."/>
            <person name="Gibbons H.S."/>
            <person name="Gu W."/>
            <person name="Jaissle J."/>
            <person name="Johnson S.L."/>
            <person name="Koroleva G.I."/>
            <person name="Ladner J.T."/>
            <person name="Lo C.-C."/>
            <person name="Minogue T.D."/>
            <person name="Munk C."/>
            <person name="Palacios G.F."/>
            <person name="Redden C.L."/>
            <person name="Rosenzweig C.N."/>
            <person name="Scholz M.B."/>
            <person name="Teshima H."/>
            <person name="Xu Y."/>
        </authorList>
    </citation>
    <scope>NUCLEOTIDE SEQUENCE [LARGE SCALE GENOMIC DNA]</scope>
    <source>
        <strain evidence="2 3">BHP</strain>
    </source>
</reference>
<keyword evidence="1" id="KW-0472">Membrane</keyword>
<keyword evidence="1" id="KW-0812">Transmembrane</keyword>
<comment type="caution">
    <text evidence="2">The sequence shown here is derived from an EMBL/GenBank/DDBJ whole genome shotgun (WGS) entry which is preliminary data.</text>
</comment>
<name>A0A090Z7K6_9BACI</name>
<proteinExistence type="predicted"/>
<feature type="transmembrane region" description="Helical" evidence="1">
    <location>
        <begin position="20"/>
        <end position="40"/>
    </location>
</feature>
<evidence type="ECO:0000313" key="3">
    <source>
        <dbReference type="Proteomes" id="UP000029389"/>
    </source>
</evidence>
<sequence length="43" mass="4819">MEKVQAIDSNLKLKSWVKQVLAVGGMLGVCYLVLYVYSFLVVI</sequence>
<evidence type="ECO:0000313" key="2">
    <source>
        <dbReference type="EMBL" id="KFN06582.1"/>
    </source>
</evidence>
<organism evidence="2 3">
    <name type="scientific">Bacillus clarus</name>
    <dbReference type="NCBI Taxonomy" id="2338372"/>
    <lineage>
        <taxon>Bacteria</taxon>
        <taxon>Bacillati</taxon>
        <taxon>Bacillota</taxon>
        <taxon>Bacilli</taxon>
        <taxon>Bacillales</taxon>
        <taxon>Bacillaceae</taxon>
        <taxon>Bacillus</taxon>
        <taxon>Bacillus cereus group</taxon>
    </lineage>
</organism>